<keyword evidence="3" id="KW-1185">Reference proteome</keyword>
<keyword evidence="1" id="KW-0732">Signal</keyword>
<dbReference type="RefSeq" id="WP_150591469.1">
    <property type="nucleotide sequence ID" value="NZ_CABPSH010000019.1"/>
</dbReference>
<name>A0A5E4YG16_9BURK</name>
<gene>
    <name evidence="2" type="ORF">PEP31012_04524</name>
</gene>
<organism evidence="2 3">
    <name type="scientific">Pandoraea eparura</name>
    <dbReference type="NCBI Taxonomy" id="2508291"/>
    <lineage>
        <taxon>Bacteria</taxon>
        <taxon>Pseudomonadati</taxon>
        <taxon>Pseudomonadota</taxon>
        <taxon>Betaproteobacteria</taxon>
        <taxon>Burkholderiales</taxon>
        <taxon>Burkholderiaceae</taxon>
        <taxon>Pandoraea</taxon>
    </lineage>
</organism>
<dbReference type="Proteomes" id="UP000400981">
    <property type="component" value="Unassembled WGS sequence"/>
</dbReference>
<evidence type="ECO:0000313" key="3">
    <source>
        <dbReference type="Proteomes" id="UP000400981"/>
    </source>
</evidence>
<protein>
    <recommendedName>
        <fullName evidence="4">ABC transporter substrate-binding protein</fullName>
    </recommendedName>
</protein>
<feature type="signal peptide" evidence="1">
    <location>
        <begin position="1"/>
        <end position="34"/>
    </location>
</feature>
<accession>A0A5E4YG16</accession>
<reference evidence="2 3" key="1">
    <citation type="submission" date="2019-08" db="EMBL/GenBank/DDBJ databases">
        <authorList>
            <person name="Peeters C."/>
        </authorList>
    </citation>
    <scope>NUCLEOTIDE SEQUENCE [LARGE SCALE GENOMIC DNA]</scope>
    <source>
        <strain evidence="2 3">LMG 31012</strain>
    </source>
</reference>
<dbReference type="OrthoDB" id="1679673at2"/>
<evidence type="ECO:0000313" key="2">
    <source>
        <dbReference type="EMBL" id="VVE47664.1"/>
    </source>
</evidence>
<evidence type="ECO:0008006" key="4">
    <source>
        <dbReference type="Google" id="ProtNLM"/>
    </source>
</evidence>
<dbReference type="InterPro" id="IPR010412">
    <property type="entry name" value="DUF1007"/>
</dbReference>
<dbReference type="EMBL" id="CABPSH010000019">
    <property type="protein sequence ID" value="VVE47664.1"/>
    <property type="molecule type" value="Genomic_DNA"/>
</dbReference>
<sequence>MISSVIYSFRERVPLLFRTVVAASSLACAGSVSAHPHVWITYESVALMHGTALEAVKEMWTFSRGFPVALVGDLSDMPKAGPLGPKHVSIFKQQAFDSLKGADYFTHVFVNGKPTPFGAPRHFAVSIDDGRIVYSFELPLIDPVDLRLGQVQLGIWDETFFVDFQPSPKGAAPVVFNGTAQAACRAKPFEDKNHAIFGGAVYPLAVELAC</sequence>
<evidence type="ECO:0000256" key="1">
    <source>
        <dbReference type="SAM" id="SignalP"/>
    </source>
</evidence>
<proteinExistence type="predicted"/>
<dbReference type="AlphaFoldDB" id="A0A5E4YG16"/>
<dbReference type="Pfam" id="PF06226">
    <property type="entry name" value="DUF1007"/>
    <property type="match status" value="1"/>
</dbReference>
<feature type="chain" id="PRO_5022998029" description="ABC transporter substrate-binding protein" evidence="1">
    <location>
        <begin position="35"/>
        <end position="210"/>
    </location>
</feature>